<keyword evidence="4 7" id="KW-0833">Ubl conjugation pathway</keyword>
<evidence type="ECO:0000256" key="2">
    <source>
        <dbReference type="ARBA" id="ARBA00009085"/>
    </source>
</evidence>
<accession>A0A7S4NS50</accession>
<evidence type="ECO:0000256" key="4">
    <source>
        <dbReference type="ARBA" id="ARBA00022786"/>
    </source>
</evidence>
<dbReference type="SUPFAM" id="SSF54001">
    <property type="entry name" value="Cysteine proteinases"/>
    <property type="match status" value="1"/>
</dbReference>
<dbReference type="PANTHER" id="PTHR24006">
    <property type="entry name" value="UBIQUITIN CARBOXYL-TERMINAL HYDROLASE"/>
    <property type="match status" value="1"/>
</dbReference>
<organism evidence="10">
    <name type="scientific">Paramoeba aestuarina</name>
    <dbReference type="NCBI Taxonomy" id="180227"/>
    <lineage>
        <taxon>Eukaryota</taxon>
        <taxon>Amoebozoa</taxon>
        <taxon>Discosea</taxon>
        <taxon>Flabellinia</taxon>
        <taxon>Dactylopodida</taxon>
        <taxon>Paramoebidae</taxon>
        <taxon>Paramoeba</taxon>
    </lineage>
</organism>
<dbReference type="InterPro" id="IPR001394">
    <property type="entry name" value="Peptidase_C19_UCH"/>
</dbReference>
<dbReference type="GO" id="GO:0005634">
    <property type="term" value="C:nucleus"/>
    <property type="evidence" value="ECO:0007669"/>
    <property type="project" value="TreeGrafter"/>
</dbReference>
<sequence>MKTSNPYYSHSSYSREATGFIGIKNQGATCYMNSLLQALFHLGLFRRSVYKIPTDANTKSIPHALQALFYRLQTSDGPCSTKELTRSFGWDDYESFHQHDVTEFNRVLIDTLETKMKGTQVEGMCERLFRGQFINYIKCIHVPFKSTRPEYFYDLQLPVENCPNIYSSFDKYIESEKLEGDNKYQAEGHGLQEAMRGIDFFYLPDVLELNLNRFKHDYYTDTITKINDRFEFYPVIDLKKFLPDDYEKSTVFHLHAVLVHSGTMHGGHYYAYIRPSMDCDWFQFDDETVSRATEKQAIDDNFGHSSHMGYSNAYMLIYVRDSCLEEVFSKLKEEDIPQHLVQKIEQERAEKERRQQEKREAMMYMDVQFVTEENLQKHNPEEFDLVDFTDIERERVRKEFTVEELTAYVADEKGLPAERVRLWNWISRKNNTRRVQKPLSKNYTTFSHVKSLQVFIETSAREEEPYFAPYSPTGAMIFFKFFDLPTGTLSYIGCQVFQRTDQSSSFWPVARRLMNLDESVQLALYEEIKPSRIESISWDQQTLDNLELMSGDIIVVEVDYSQEEREKFPFASTVQFYEDVLNRVSVTFKPKEPREPFVLELSKTSPYEEVARKVAEKLEWEWENLQFSSGHYFKVMPKSGCDLEYMLQLSNDNELSVELLDISVYVLMTLSTYSVTHMNPDTTKKGDTVTVSLKKDGYVSDLLSELEKRLELDGTKQLRLVTLLHHQIDRILTPDLPLSSFNETKQLIVEEVPEEELESEEEESEEREEGSDEDRELDSDDEYISEDGGKKKSSVLMKFGHFRSNSYYVTAYGTPFLMKVKKGETVGEVKERLRVKLGVEEKEFESWKIATVCRSRPSYLEDDDILWREYNRAVDYVGLQHSSNTEPTYTTHHYYHRHREEGIRFKDVEEEEKKE</sequence>
<dbReference type="InterPro" id="IPR029346">
    <property type="entry name" value="USP_C"/>
</dbReference>
<comment type="catalytic activity">
    <reaction evidence="1 7">
        <text>Thiol-dependent hydrolysis of ester, thioester, amide, peptide and isopeptide bonds formed by the C-terminal Gly of ubiquitin (a 76-residue protein attached to proteins as an intracellular targeting signal).</text>
        <dbReference type="EC" id="3.4.19.12"/>
    </reaction>
</comment>
<dbReference type="EC" id="3.4.19.12" evidence="7"/>
<dbReference type="InterPro" id="IPR018200">
    <property type="entry name" value="USP_CS"/>
</dbReference>
<keyword evidence="3 7" id="KW-0645">Protease</keyword>
<feature type="domain" description="USP" evidence="9">
    <location>
        <begin position="21"/>
        <end position="321"/>
    </location>
</feature>
<evidence type="ECO:0000256" key="7">
    <source>
        <dbReference type="RuleBase" id="RU366025"/>
    </source>
</evidence>
<dbReference type="Gene3D" id="3.10.20.90">
    <property type="entry name" value="Phosphatidylinositol 3-kinase Catalytic Subunit, Chain A, domain 1"/>
    <property type="match status" value="2"/>
</dbReference>
<dbReference type="Pfam" id="PF12436">
    <property type="entry name" value="USP7_ICP0_bdg"/>
    <property type="match status" value="1"/>
</dbReference>
<feature type="region of interest" description="Disordered" evidence="8">
    <location>
        <begin position="750"/>
        <end position="788"/>
    </location>
</feature>
<comment type="similarity">
    <text evidence="2 7">Belongs to the peptidase C19 family.</text>
</comment>
<dbReference type="AlphaFoldDB" id="A0A7S4NS50"/>
<dbReference type="GO" id="GO:0004843">
    <property type="term" value="F:cysteine-type deubiquitinase activity"/>
    <property type="evidence" value="ECO:0007669"/>
    <property type="project" value="UniProtKB-UniRule"/>
</dbReference>
<dbReference type="InterPro" id="IPR028889">
    <property type="entry name" value="USP"/>
</dbReference>
<keyword evidence="6 7" id="KW-0788">Thiol protease</keyword>
<keyword evidence="5 7" id="KW-0378">Hydrolase</keyword>
<dbReference type="InterPro" id="IPR050164">
    <property type="entry name" value="Peptidase_C19"/>
</dbReference>
<evidence type="ECO:0000256" key="1">
    <source>
        <dbReference type="ARBA" id="ARBA00000707"/>
    </source>
</evidence>
<dbReference type="Pfam" id="PF14533">
    <property type="entry name" value="USP7_C2"/>
    <property type="match status" value="1"/>
</dbReference>
<reference evidence="10" key="1">
    <citation type="submission" date="2021-01" db="EMBL/GenBank/DDBJ databases">
        <authorList>
            <person name="Corre E."/>
            <person name="Pelletier E."/>
            <person name="Niang G."/>
            <person name="Scheremetjew M."/>
            <person name="Finn R."/>
            <person name="Kale V."/>
            <person name="Holt S."/>
            <person name="Cochrane G."/>
            <person name="Meng A."/>
            <person name="Brown T."/>
            <person name="Cohen L."/>
        </authorList>
    </citation>
    <scope>NUCLEOTIDE SEQUENCE</scope>
    <source>
        <strain evidence="10">SoJaBio B1-5/56/2</strain>
    </source>
</reference>
<dbReference type="PROSITE" id="PS50235">
    <property type="entry name" value="USP_3"/>
    <property type="match status" value="1"/>
</dbReference>
<dbReference type="GO" id="GO:0005829">
    <property type="term" value="C:cytosol"/>
    <property type="evidence" value="ECO:0007669"/>
    <property type="project" value="TreeGrafter"/>
</dbReference>
<dbReference type="Gene3D" id="3.90.70.10">
    <property type="entry name" value="Cysteine proteinases"/>
    <property type="match status" value="1"/>
</dbReference>
<evidence type="ECO:0000256" key="8">
    <source>
        <dbReference type="SAM" id="MobiDB-lite"/>
    </source>
</evidence>
<dbReference type="InterPro" id="IPR024729">
    <property type="entry name" value="USP7_ICP0-binding_dom"/>
</dbReference>
<feature type="compositionally biased region" description="Acidic residues" evidence="8">
    <location>
        <begin position="751"/>
        <end position="785"/>
    </location>
</feature>
<dbReference type="PANTHER" id="PTHR24006:SF644">
    <property type="entry name" value="UBIQUITIN CARBOXYL-TERMINAL HYDROLASE 7"/>
    <property type="match status" value="1"/>
</dbReference>
<proteinExistence type="inferred from homology"/>
<dbReference type="EMBL" id="HBKR01016997">
    <property type="protein sequence ID" value="CAE2305282.1"/>
    <property type="molecule type" value="Transcribed_RNA"/>
</dbReference>
<dbReference type="InterPro" id="IPR038765">
    <property type="entry name" value="Papain-like_cys_pep_sf"/>
</dbReference>
<name>A0A7S4NS50_9EUKA</name>
<evidence type="ECO:0000256" key="6">
    <source>
        <dbReference type="ARBA" id="ARBA00022807"/>
    </source>
</evidence>
<evidence type="ECO:0000259" key="9">
    <source>
        <dbReference type="PROSITE" id="PS50235"/>
    </source>
</evidence>
<evidence type="ECO:0000256" key="3">
    <source>
        <dbReference type="ARBA" id="ARBA00022670"/>
    </source>
</evidence>
<dbReference type="GO" id="GO:0016579">
    <property type="term" value="P:protein deubiquitination"/>
    <property type="evidence" value="ECO:0007669"/>
    <property type="project" value="InterPro"/>
</dbReference>
<evidence type="ECO:0000256" key="5">
    <source>
        <dbReference type="ARBA" id="ARBA00022801"/>
    </source>
</evidence>
<dbReference type="PROSITE" id="PS00973">
    <property type="entry name" value="USP_2"/>
    <property type="match status" value="1"/>
</dbReference>
<protein>
    <recommendedName>
        <fullName evidence="7">Ubiquitin carboxyl-terminal hydrolase</fullName>
        <ecNumber evidence="7">3.4.19.12</ecNumber>
    </recommendedName>
</protein>
<dbReference type="PROSITE" id="PS00972">
    <property type="entry name" value="USP_1"/>
    <property type="match status" value="1"/>
</dbReference>
<gene>
    <name evidence="10" type="ORF">NAES01612_LOCUS11270</name>
</gene>
<dbReference type="GO" id="GO:0006508">
    <property type="term" value="P:proteolysis"/>
    <property type="evidence" value="ECO:0007669"/>
    <property type="project" value="UniProtKB-KW"/>
</dbReference>
<dbReference type="Pfam" id="PF00443">
    <property type="entry name" value="UCH"/>
    <property type="match status" value="1"/>
</dbReference>
<evidence type="ECO:0000313" key="10">
    <source>
        <dbReference type="EMBL" id="CAE2305282.1"/>
    </source>
</evidence>
<dbReference type="GO" id="GO:0031647">
    <property type="term" value="P:regulation of protein stability"/>
    <property type="evidence" value="ECO:0007669"/>
    <property type="project" value="TreeGrafter"/>
</dbReference>